<protein>
    <submittedName>
        <fullName evidence="5">Serine protease</fullName>
    </submittedName>
</protein>
<dbReference type="SMART" id="SM00020">
    <property type="entry name" value="Tryp_SPc"/>
    <property type="match status" value="1"/>
</dbReference>
<gene>
    <name evidence="5" type="primary">furSPL1</name>
</gene>
<dbReference type="AlphaFoldDB" id="A0A0F7R2Q1"/>
<dbReference type="EMBL" id="LC020023">
    <property type="protein sequence ID" value="BAR72985.1"/>
    <property type="molecule type" value="Genomic_DNA"/>
</dbReference>
<dbReference type="PROSITE" id="PS00134">
    <property type="entry name" value="TRYPSIN_HIS"/>
    <property type="match status" value="1"/>
</dbReference>
<dbReference type="InterPro" id="IPR001314">
    <property type="entry name" value="Peptidase_S1A"/>
</dbReference>
<dbReference type="PROSITE" id="PS51257">
    <property type="entry name" value="PROKAR_LIPOPROTEIN"/>
    <property type="match status" value="1"/>
</dbReference>
<dbReference type="Gene3D" id="2.40.10.10">
    <property type="entry name" value="Trypsin-like serine proteases"/>
    <property type="match status" value="1"/>
</dbReference>
<keyword evidence="2 5" id="KW-0645">Protease</keyword>
<dbReference type="InterPro" id="IPR033116">
    <property type="entry name" value="TRYPSIN_SER"/>
</dbReference>
<keyword evidence="2" id="KW-0378">Hydrolase</keyword>
<dbReference type="PROSITE" id="PS50240">
    <property type="entry name" value="TRYPSIN_DOM"/>
    <property type="match status" value="1"/>
</dbReference>
<dbReference type="PRINTS" id="PR00722">
    <property type="entry name" value="CHYMOTRYPSIN"/>
</dbReference>
<proteinExistence type="predicted"/>
<dbReference type="SUPFAM" id="SSF50494">
    <property type="entry name" value="Trypsin-like serine proteases"/>
    <property type="match status" value="1"/>
</dbReference>
<dbReference type="InterPro" id="IPR009003">
    <property type="entry name" value="Peptidase_S1_PA"/>
</dbReference>
<dbReference type="PROSITE" id="PS00135">
    <property type="entry name" value="TRYPSIN_SER"/>
    <property type="match status" value="1"/>
</dbReference>
<feature type="signal peptide" evidence="3">
    <location>
        <begin position="1"/>
        <end position="22"/>
    </location>
</feature>
<evidence type="ECO:0000256" key="1">
    <source>
        <dbReference type="ARBA" id="ARBA00023157"/>
    </source>
</evidence>
<sequence length="317" mass="35383">MLHGVNRCFALSLLSIIGACSPQVLVKPTYVNESSLIPRVVNGYDASLGDVPYQISFKKLMDMQTKSCWSFCGGVIIGPSKLVSAAHCFRTSQFSCCSDSVIQTQGHISQFFAVAGTLLNKDVYKPKDNPSGAQWRRLKMVISPSTYKFPKDDIAIVPFHFNALIKPIPYATRYIDYKGECLVSGYGRIHSIKPISSEKLLLARLELLPTYWCTNLHGRNMRRFICTNTKVSDVAQGDSGGPLVCRSTGEKHEDSTFGILVGIVSGTRLLGYKGKSSFFTRVSYFSKYVTRENRAEGSTFVYVYHYVIVLNTFYTVF</sequence>
<dbReference type="PANTHER" id="PTHR24253">
    <property type="entry name" value="TRANSMEMBRANE PROTEASE SERINE"/>
    <property type="match status" value="1"/>
</dbReference>
<feature type="chain" id="PRO_5002521194" evidence="3">
    <location>
        <begin position="23"/>
        <end position="317"/>
    </location>
</feature>
<dbReference type="PANTHER" id="PTHR24253:SF153">
    <property type="entry name" value="SERINE PROTEASE HEPSIN"/>
    <property type="match status" value="1"/>
</dbReference>
<reference evidence="5" key="1">
    <citation type="journal article" date="2015" name="Insect Biochem. Mol. Biol.">
        <title>Multiple delta 11-desaturase genes selectively used for sex pheromone biosynthesis are conserved in Ostrinia moth genomes.</title>
        <authorList>
            <person name="Fujii T."/>
            <person name="Yasukochi Y."/>
            <person name="Rong Y."/>
            <person name="Matsuo T."/>
            <person name="Ishikawa Y."/>
        </authorList>
    </citation>
    <scope>NUCLEOTIDE SEQUENCE</scope>
</reference>
<dbReference type="GO" id="GO:0006508">
    <property type="term" value="P:proteolysis"/>
    <property type="evidence" value="ECO:0007669"/>
    <property type="project" value="UniProtKB-KW"/>
</dbReference>
<feature type="domain" description="Peptidase S1" evidence="4">
    <location>
        <begin position="40"/>
        <end position="294"/>
    </location>
</feature>
<dbReference type="InterPro" id="IPR043504">
    <property type="entry name" value="Peptidase_S1_PA_chymotrypsin"/>
</dbReference>
<dbReference type="Pfam" id="PF00089">
    <property type="entry name" value="Trypsin"/>
    <property type="match status" value="1"/>
</dbReference>
<dbReference type="GO" id="GO:0004252">
    <property type="term" value="F:serine-type endopeptidase activity"/>
    <property type="evidence" value="ECO:0007669"/>
    <property type="project" value="InterPro"/>
</dbReference>
<name>A0A0F7R2Q1_OSTFU</name>
<evidence type="ECO:0000256" key="2">
    <source>
        <dbReference type="RuleBase" id="RU363034"/>
    </source>
</evidence>
<organism evidence="5">
    <name type="scientific">Ostrinia furnacalis</name>
    <name type="common">Asian corn borer</name>
    <dbReference type="NCBI Taxonomy" id="93504"/>
    <lineage>
        <taxon>Eukaryota</taxon>
        <taxon>Metazoa</taxon>
        <taxon>Ecdysozoa</taxon>
        <taxon>Arthropoda</taxon>
        <taxon>Hexapoda</taxon>
        <taxon>Insecta</taxon>
        <taxon>Pterygota</taxon>
        <taxon>Neoptera</taxon>
        <taxon>Endopterygota</taxon>
        <taxon>Lepidoptera</taxon>
        <taxon>Glossata</taxon>
        <taxon>Ditrysia</taxon>
        <taxon>Pyraloidea</taxon>
        <taxon>Crambidae</taxon>
        <taxon>Pyraustinae</taxon>
        <taxon>Ostrinia</taxon>
    </lineage>
</organism>
<keyword evidence="2" id="KW-0720">Serine protease</keyword>
<evidence type="ECO:0000256" key="3">
    <source>
        <dbReference type="SAM" id="SignalP"/>
    </source>
</evidence>
<evidence type="ECO:0000259" key="4">
    <source>
        <dbReference type="PROSITE" id="PS50240"/>
    </source>
</evidence>
<dbReference type="InterPro" id="IPR018114">
    <property type="entry name" value="TRYPSIN_HIS"/>
</dbReference>
<accession>A0A0F7R2Q1</accession>
<evidence type="ECO:0000313" key="5">
    <source>
        <dbReference type="EMBL" id="BAR72985.1"/>
    </source>
</evidence>
<keyword evidence="1" id="KW-1015">Disulfide bond</keyword>
<keyword evidence="3" id="KW-0732">Signal</keyword>
<dbReference type="InterPro" id="IPR001254">
    <property type="entry name" value="Trypsin_dom"/>
</dbReference>